<evidence type="ECO:0000256" key="7">
    <source>
        <dbReference type="ARBA" id="ARBA00023136"/>
    </source>
</evidence>
<proteinExistence type="inferred from homology"/>
<organism evidence="11">
    <name type="scientific">Opuntia streptacantha</name>
    <name type="common">Prickly pear cactus</name>
    <name type="synonym">Opuntia cardona</name>
    <dbReference type="NCBI Taxonomy" id="393608"/>
    <lineage>
        <taxon>Eukaryota</taxon>
        <taxon>Viridiplantae</taxon>
        <taxon>Streptophyta</taxon>
        <taxon>Embryophyta</taxon>
        <taxon>Tracheophyta</taxon>
        <taxon>Spermatophyta</taxon>
        <taxon>Magnoliopsida</taxon>
        <taxon>eudicotyledons</taxon>
        <taxon>Gunneridae</taxon>
        <taxon>Pentapetalae</taxon>
        <taxon>Caryophyllales</taxon>
        <taxon>Cactineae</taxon>
        <taxon>Cactaceae</taxon>
        <taxon>Opuntioideae</taxon>
        <taxon>Opuntia</taxon>
    </lineage>
</organism>
<feature type="domain" description="Wax synthase" evidence="10">
    <location>
        <begin position="192"/>
        <end position="278"/>
    </location>
</feature>
<dbReference type="AlphaFoldDB" id="A0A7C8ZV29"/>
<keyword evidence="8 11" id="KW-0012">Acyltransferase</keyword>
<dbReference type="PANTHER" id="PTHR31595:SF11">
    <property type="entry name" value="LONG-CHAIN-ALCOHOL O-FATTY-ACYLTRANSFERASE 1-RELATED"/>
    <property type="match status" value="1"/>
</dbReference>
<feature type="transmembrane region" description="Helical" evidence="9">
    <location>
        <begin position="38"/>
        <end position="55"/>
    </location>
</feature>
<reference evidence="11" key="2">
    <citation type="submission" date="2020-07" db="EMBL/GenBank/DDBJ databases">
        <authorList>
            <person name="Vera ALvarez R."/>
            <person name="Arias-Moreno D.M."/>
            <person name="Jimenez-Jacinto V."/>
            <person name="Jimenez-Bremont J.F."/>
            <person name="Swaminathan K."/>
            <person name="Moose S.P."/>
            <person name="Guerrero-Gonzalez M.L."/>
            <person name="Marino-Ramirez L."/>
            <person name="Landsman D."/>
            <person name="Rodriguez-Kessler M."/>
            <person name="Delgado-Sanchez P."/>
        </authorList>
    </citation>
    <scope>NUCLEOTIDE SEQUENCE</scope>
    <source>
        <tissue evidence="11">Cladode</tissue>
    </source>
</reference>
<evidence type="ECO:0000256" key="4">
    <source>
        <dbReference type="ARBA" id="ARBA00022692"/>
    </source>
</evidence>
<sequence>MSIRGKQRFKKSSFSHIMEVDQALSSCHSSSSLSSSSLVFLILLSISYGYCYVFVRKLKRGFPRVVALFPVFYTLFVVPWCFPTSILLRALTSFFLSWISSFKLLLFCFDRGDLILCNSYVDFVAVAALPLKINAKSSPSKTQTLKVETVLKMLLISMPFSVISFHYAMLIFFAILLGYWGRIVMPHLEVVPIFNQLHRSTSLQVFWGKRWNRISSDILRGTIYEPTRESLERFLGVKLGKAVALIATLVVSGIMHEIMFYHMTCGMKPTWEVTQFFVLQAVCMVLEVAIKGFWTRILCQPPLHPIVSVSLTISFVLVMSYWLLVLPVWRITGRGCEGQGYGMRVVESLLRVSERYM</sequence>
<evidence type="ECO:0000256" key="1">
    <source>
        <dbReference type="ARBA" id="ARBA00004141"/>
    </source>
</evidence>
<feature type="transmembrane region" description="Helical" evidence="9">
    <location>
        <begin position="153"/>
        <end position="180"/>
    </location>
</feature>
<evidence type="ECO:0000256" key="5">
    <source>
        <dbReference type="ARBA" id="ARBA00022989"/>
    </source>
</evidence>
<comment type="similarity">
    <text evidence="2">Belongs to the wax synthase family.</text>
</comment>
<evidence type="ECO:0000256" key="6">
    <source>
        <dbReference type="ARBA" id="ARBA00023098"/>
    </source>
</evidence>
<comment type="subcellular location">
    <subcellularLocation>
        <location evidence="1">Membrane</location>
        <topology evidence="1">Multi-pass membrane protein</topology>
    </subcellularLocation>
</comment>
<evidence type="ECO:0000256" key="9">
    <source>
        <dbReference type="SAM" id="Phobius"/>
    </source>
</evidence>
<dbReference type="GO" id="GO:0006629">
    <property type="term" value="P:lipid metabolic process"/>
    <property type="evidence" value="ECO:0007669"/>
    <property type="project" value="UniProtKB-KW"/>
</dbReference>
<dbReference type="PANTHER" id="PTHR31595">
    <property type="entry name" value="LONG-CHAIN-ALCOHOL O-FATTY-ACYLTRANSFERASE 3-RELATED"/>
    <property type="match status" value="1"/>
</dbReference>
<feature type="transmembrane region" description="Helical" evidence="9">
    <location>
        <begin position="62"/>
        <end position="80"/>
    </location>
</feature>
<evidence type="ECO:0000259" key="10">
    <source>
        <dbReference type="Pfam" id="PF13813"/>
    </source>
</evidence>
<feature type="transmembrane region" description="Helical" evidence="9">
    <location>
        <begin position="242"/>
        <end position="261"/>
    </location>
</feature>
<dbReference type="EC" id="2.3.1.75" evidence="11"/>
<reference evidence="11" key="1">
    <citation type="journal article" date="2013" name="J. Plant Res.">
        <title>Effect of fungi and light on seed germination of three Opuntia species from semiarid lands of central Mexico.</title>
        <authorList>
            <person name="Delgado-Sanchez P."/>
            <person name="Jimenez-Bremont J.F."/>
            <person name="Guerrero-Gonzalez Mde L."/>
            <person name="Flores J."/>
        </authorList>
    </citation>
    <scope>NUCLEOTIDE SEQUENCE</scope>
    <source>
        <tissue evidence="11">Cladode</tissue>
    </source>
</reference>
<name>A0A7C8ZV29_OPUST</name>
<dbReference type="EMBL" id="GISG01171555">
    <property type="protein sequence ID" value="MBA4651776.1"/>
    <property type="molecule type" value="Transcribed_RNA"/>
</dbReference>
<dbReference type="GO" id="GO:0016020">
    <property type="term" value="C:membrane"/>
    <property type="evidence" value="ECO:0007669"/>
    <property type="project" value="UniProtKB-SubCell"/>
</dbReference>
<keyword evidence="6" id="KW-0443">Lipid metabolism</keyword>
<evidence type="ECO:0000256" key="8">
    <source>
        <dbReference type="ARBA" id="ARBA00023315"/>
    </source>
</evidence>
<dbReference type="GO" id="GO:0047196">
    <property type="term" value="F:long-chain-alcohol O-fatty-acyltransferase activity"/>
    <property type="evidence" value="ECO:0007669"/>
    <property type="project" value="UniProtKB-EC"/>
</dbReference>
<keyword evidence="5 9" id="KW-1133">Transmembrane helix</keyword>
<protein>
    <submittedName>
        <fullName evidence="11">Long-chain-alcohol O-fatty-acyltransferase</fullName>
        <ecNumber evidence="11">2.3.1.75</ecNumber>
    </submittedName>
</protein>
<feature type="transmembrane region" description="Helical" evidence="9">
    <location>
        <begin position="273"/>
        <end position="294"/>
    </location>
</feature>
<keyword evidence="7 9" id="KW-0472">Membrane</keyword>
<accession>A0A7C8ZV29</accession>
<feature type="transmembrane region" description="Helical" evidence="9">
    <location>
        <begin position="306"/>
        <end position="324"/>
    </location>
</feature>
<feature type="transmembrane region" description="Helical" evidence="9">
    <location>
        <begin position="86"/>
        <end position="107"/>
    </location>
</feature>
<dbReference type="Pfam" id="PF13813">
    <property type="entry name" value="MBOAT_2"/>
    <property type="match status" value="1"/>
</dbReference>
<evidence type="ECO:0000256" key="2">
    <source>
        <dbReference type="ARBA" id="ARBA00007282"/>
    </source>
</evidence>
<evidence type="ECO:0000256" key="3">
    <source>
        <dbReference type="ARBA" id="ARBA00022679"/>
    </source>
</evidence>
<dbReference type="InterPro" id="IPR032805">
    <property type="entry name" value="Wax_synthase_dom"/>
</dbReference>
<dbReference type="InterPro" id="IPR044851">
    <property type="entry name" value="Wax_synthase"/>
</dbReference>
<evidence type="ECO:0000313" key="11">
    <source>
        <dbReference type="EMBL" id="MBA4651776.1"/>
    </source>
</evidence>
<keyword evidence="4 9" id="KW-0812">Transmembrane</keyword>
<keyword evidence="3 11" id="KW-0808">Transferase</keyword>